<protein>
    <submittedName>
        <fullName evidence="2">Uncharacterized protein</fullName>
    </submittedName>
</protein>
<dbReference type="EMBL" id="JASPKY010000109">
    <property type="protein sequence ID" value="KAK9736773.1"/>
    <property type="molecule type" value="Genomic_DNA"/>
</dbReference>
<dbReference type="Proteomes" id="UP001458880">
    <property type="component" value="Unassembled WGS sequence"/>
</dbReference>
<evidence type="ECO:0000313" key="3">
    <source>
        <dbReference type="Proteomes" id="UP001458880"/>
    </source>
</evidence>
<gene>
    <name evidence="2" type="ORF">QE152_g11320</name>
</gene>
<reference evidence="2 3" key="1">
    <citation type="journal article" date="2024" name="BMC Genomics">
        <title>De novo assembly and annotation of Popillia japonica's genome with initial clues to its potential as an invasive pest.</title>
        <authorList>
            <person name="Cucini C."/>
            <person name="Boschi S."/>
            <person name="Funari R."/>
            <person name="Cardaioli E."/>
            <person name="Iannotti N."/>
            <person name="Marturano G."/>
            <person name="Paoli F."/>
            <person name="Bruttini M."/>
            <person name="Carapelli A."/>
            <person name="Frati F."/>
            <person name="Nardi F."/>
        </authorList>
    </citation>
    <scope>NUCLEOTIDE SEQUENCE [LARGE SCALE GENOMIC DNA]</scope>
    <source>
        <strain evidence="2">DMR45628</strain>
    </source>
</reference>
<evidence type="ECO:0000313" key="2">
    <source>
        <dbReference type="EMBL" id="KAK9736773.1"/>
    </source>
</evidence>
<keyword evidence="3" id="KW-1185">Reference proteome</keyword>
<proteinExistence type="predicted"/>
<accession>A0AAW1LLT4</accession>
<dbReference type="AlphaFoldDB" id="A0AAW1LLT4"/>
<organism evidence="2 3">
    <name type="scientific">Popillia japonica</name>
    <name type="common">Japanese beetle</name>
    <dbReference type="NCBI Taxonomy" id="7064"/>
    <lineage>
        <taxon>Eukaryota</taxon>
        <taxon>Metazoa</taxon>
        <taxon>Ecdysozoa</taxon>
        <taxon>Arthropoda</taxon>
        <taxon>Hexapoda</taxon>
        <taxon>Insecta</taxon>
        <taxon>Pterygota</taxon>
        <taxon>Neoptera</taxon>
        <taxon>Endopterygota</taxon>
        <taxon>Coleoptera</taxon>
        <taxon>Polyphaga</taxon>
        <taxon>Scarabaeiformia</taxon>
        <taxon>Scarabaeidae</taxon>
        <taxon>Rutelinae</taxon>
        <taxon>Popillia</taxon>
    </lineage>
</organism>
<sequence>MPPDRHKSIHRRAVPRSVSEGATSKYVASPSVDIPAIPHQSLVYINIRQKTVCARPPRPSRFPHHPSSGFQRPCALVHHGHHDFPTIRRPDFAVRW</sequence>
<evidence type="ECO:0000256" key="1">
    <source>
        <dbReference type="SAM" id="MobiDB-lite"/>
    </source>
</evidence>
<comment type="caution">
    <text evidence="2">The sequence shown here is derived from an EMBL/GenBank/DDBJ whole genome shotgun (WGS) entry which is preliminary data.</text>
</comment>
<feature type="region of interest" description="Disordered" evidence="1">
    <location>
        <begin position="1"/>
        <end position="24"/>
    </location>
</feature>
<name>A0AAW1LLT4_POPJA</name>